<evidence type="ECO:0000259" key="8">
    <source>
        <dbReference type="Pfam" id="PF06271"/>
    </source>
</evidence>
<evidence type="ECO:0000256" key="1">
    <source>
        <dbReference type="ARBA" id="ARBA00004651"/>
    </source>
</evidence>
<keyword evidence="4 7" id="KW-1133">Transmembrane helix</keyword>
<keyword evidence="2" id="KW-1003">Cell membrane</keyword>
<feature type="compositionally biased region" description="Low complexity" evidence="6">
    <location>
        <begin position="57"/>
        <end position="77"/>
    </location>
</feature>
<feature type="region of interest" description="Disordered" evidence="6">
    <location>
        <begin position="51"/>
        <end position="80"/>
    </location>
</feature>
<evidence type="ECO:0000256" key="7">
    <source>
        <dbReference type="SAM" id="Phobius"/>
    </source>
</evidence>
<evidence type="ECO:0000256" key="6">
    <source>
        <dbReference type="SAM" id="MobiDB-lite"/>
    </source>
</evidence>
<feature type="transmembrane region" description="Helical" evidence="7">
    <location>
        <begin position="402"/>
        <end position="423"/>
    </location>
</feature>
<dbReference type="Pfam" id="PF06271">
    <property type="entry name" value="RDD"/>
    <property type="match status" value="1"/>
</dbReference>
<dbReference type="EMBL" id="CADCUR010000294">
    <property type="protein sequence ID" value="CAA9427707.1"/>
    <property type="molecule type" value="Genomic_DNA"/>
</dbReference>
<sequence>MNCSVCNRNNAVTLSICPSCGAMINDSVRQELVGKISVNAAKPFDFQLKGNKMMPNKTPQSAKPAAPQQPDAPKTAAEVAPKPTSPTLVEFHSKNAAVPEWRLQLQNVVRQRQEREVATNTETAIAPPQRAQLITSGATALKAETASEPKTFQHRNQTLNSALERIEKSRQQFLDDEKPPSAPAAPPAKANKNYPFHIAAKTNDAPSKPAETNAAVAGTFAKPKLASSLRTEKEKLDTNKLPPLPKTAPAATSFESRPLIFDNVKTPVEAEPKTEIKTLETVEAAAGEIKLAETVEVIEEQEIEVEEFFDDCAPFAMRFNAGLFDFIIGSFASLLLLSPFMILGDSWFSIAGLFAFLATCAVVMFVYLTLSVGLYGRTFGMRLFSLEIVDIENEDYPTFHQAAVSSAVYLLTLALGGIGFLTLPFNEDKRAVHDLVSGTIIVKE</sequence>
<comment type="subcellular location">
    <subcellularLocation>
        <location evidence="1">Cell membrane</location>
        <topology evidence="1">Multi-pass membrane protein</topology>
    </subcellularLocation>
</comment>
<gene>
    <name evidence="9" type="ORF">AVDCRST_MAG74-3462</name>
</gene>
<name>A0A6J4Q125_9BACT</name>
<feature type="transmembrane region" description="Helical" evidence="7">
    <location>
        <begin position="322"/>
        <end position="343"/>
    </location>
</feature>
<protein>
    <recommendedName>
        <fullName evidence="8">RDD domain-containing protein</fullName>
    </recommendedName>
</protein>
<dbReference type="AlphaFoldDB" id="A0A6J4Q125"/>
<organism evidence="9">
    <name type="scientific">uncultured Pyrinomonadaceae bacterium</name>
    <dbReference type="NCBI Taxonomy" id="2283094"/>
    <lineage>
        <taxon>Bacteria</taxon>
        <taxon>Pseudomonadati</taxon>
        <taxon>Acidobacteriota</taxon>
        <taxon>Blastocatellia</taxon>
        <taxon>Blastocatellales</taxon>
        <taxon>Pyrinomonadaceae</taxon>
        <taxon>environmental samples</taxon>
    </lineage>
</organism>
<feature type="region of interest" description="Disordered" evidence="6">
    <location>
        <begin position="172"/>
        <end position="191"/>
    </location>
</feature>
<feature type="transmembrane region" description="Helical" evidence="7">
    <location>
        <begin position="350"/>
        <end position="375"/>
    </location>
</feature>
<accession>A0A6J4Q125</accession>
<feature type="domain" description="RDD" evidence="8">
    <location>
        <begin position="313"/>
        <end position="437"/>
    </location>
</feature>
<evidence type="ECO:0000256" key="4">
    <source>
        <dbReference type="ARBA" id="ARBA00022989"/>
    </source>
</evidence>
<dbReference type="PANTHER" id="PTHR36115">
    <property type="entry name" value="PROLINE-RICH ANTIGEN HOMOLOG-RELATED"/>
    <property type="match status" value="1"/>
</dbReference>
<evidence type="ECO:0000313" key="9">
    <source>
        <dbReference type="EMBL" id="CAA9427707.1"/>
    </source>
</evidence>
<evidence type="ECO:0000256" key="2">
    <source>
        <dbReference type="ARBA" id="ARBA00022475"/>
    </source>
</evidence>
<dbReference type="GO" id="GO:0005886">
    <property type="term" value="C:plasma membrane"/>
    <property type="evidence" value="ECO:0007669"/>
    <property type="project" value="UniProtKB-SubCell"/>
</dbReference>
<dbReference type="InterPro" id="IPR051791">
    <property type="entry name" value="Pra-immunoreactive"/>
</dbReference>
<keyword evidence="3 7" id="KW-0812">Transmembrane</keyword>
<dbReference type="PANTHER" id="PTHR36115:SF4">
    <property type="entry name" value="MEMBRANE PROTEIN"/>
    <property type="match status" value="1"/>
</dbReference>
<evidence type="ECO:0000256" key="5">
    <source>
        <dbReference type="ARBA" id="ARBA00023136"/>
    </source>
</evidence>
<reference evidence="9" key="1">
    <citation type="submission" date="2020-02" db="EMBL/GenBank/DDBJ databases">
        <authorList>
            <person name="Meier V. D."/>
        </authorList>
    </citation>
    <scope>NUCLEOTIDE SEQUENCE</scope>
    <source>
        <strain evidence="9">AVDCRST_MAG74</strain>
    </source>
</reference>
<keyword evidence="5 7" id="KW-0472">Membrane</keyword>
<dbReference type="InterPro" id="IPR010432">
    <property type="entry name" value="RDD"/>
</dbReference>
<proteinExistence type="predicted"/>
<evidence type="ECO:0000256" key="3">
    <source>
        <dbReference type="ARBA" id="ARBA00022692"/>
    </source>
</evidence>